<organism evidence="1 2">
    <name type="scientific">Funneliformis mosseae</name>
    <name type="common">Endomycorrhizal fungus</name>
    <name type="synonym">Glomus mosseae</name>
    <dbReference type="NCBI Taxonomy" id="27381"/>
    <lineage>
        <taxon>Eukaryota</taxon>
        <taxon>Fungi</taxon>
        <taxon>Fungi incertae sedis</taxon>
        <taxon>Mucoromycota</taxon>
        <taxon>Glomeromycotina</taxon>
        <taxon>Glomeromycetes</taxon>
        <taxon>Glomerales</taxon>
        <taxon>Glomeraceae</taxon>
        <taxon>Funneliformis</taxon>
    </lineage>
</organism>
<dbReference type="EMBL" id="CAJVPP010002050">
    <property type="protein sequence ID" value="CAG8585067.1"/>
    <property type="molecule type" value="Genomic_DNA"/>
</dbReference>
<sequence>NINTYIILINSLQLYILISNNIEISGSNDKNMQNSENSNDCNLS</sequence>
<dbReference type="Proteomes" id="UP000789375">
    <property type="component" value="Unassembled WGS sequence"/>
</dbReference>
<comment type="caution">
    <text evidence="1">The sequence shown here is derived from an EMBL/GenBank/DDBJ whole genome shotgun (WGS) entry which is preliminary data.</text>
</comment>
<accession>A0A9N9G4Y8</accession>
<name>A0A9N9G4Y8_FUNMO</name>
<feature type="non-terminal residue" evidence="1">
    <location>
        <position position="1"/>
    </location>
</feature>
<keyword evidence="2" id="KW-1185">Reference proteome</keyword>
<protein>
    <submittedName>
        <fullName evidence="1">16257_t:CDS:1</fullName>
    </submittedName>
</protein>
<evidence type="ECO:0000313" key="2">
    <source>
        <dbReference type="Proteomes" id="UP000789375"/>
    </source>
</evidence>
<reference evidence="1" key="1">
    <citation type="submission" date="2021-06" db="EMBL/GenBank/DDBJ databases">
        <authorList>
            <person name="Kallberg Y."/>
            <person name="Tangrot J."/>
            <person name="Rosling A."/>
        </authorList>
    </citation>
    <scope>NUCLEOTIDE SEQUENCE</scope>
    <source>
        <strain evidence="1">87-6 pot B 2015</strain>
    </source>
</reference>
<proteinExistence type="predicted"/>
<evidence type="ECO:0000313" key="1">
    <source>
        <dbReference type="EMBL" id="CAG8585067.1"/>
    </source>
</evidence>
<dbReference type="AlphaFoldDB" id="A0A9N9G4Y8"/>
<gene>
    <name evidence="1" type="ORF">FMOSSE_LOCUS8148</name>
</gene>